<dbReference type="RefSeq" id="WP_290316807.1">
    <property type="nucleotide sequence ID" value="NZ_JAUFPN010000127.1"/>
</dbReference>
<feature type="chain" id="PRO_5047374098" description="Tetratricopeptide repeat protein" evidence="2">
    <location>
        <begin position="23"/>
        <end position="355"/>
    </location>
</feature>
<keyword evidence="4" id="KW-1185">Reference proteome</keyword>
<feature type="transmembrane region" description="Helical" evidence="1">
    <location>
        <begin position="69"/>
        <end position="90"/>
    </location>
</feature>
<organism evidence="3 4">
    <name type="scientific">Paeniroseomonas aquatica</name>
    <dbReference type="NCBI Taxonomy" id="373043"/>
    <lineage>
        <taxon>Bacteria</taxon>
        <taxon>Pseudomonadati</taxon>
        <taxon>Pseudomonadota</taxon>
        <taxon>Alphaproteobacteria</taxon>
        <taxon>Acetobacterales</taxon>
        <taxon>Acetobacteraceae</taxon>
        <taxon>Paeniroseomonas</taxon>
    </lineage>
</organism>
<dbReference type="EMBL" id="JAUFPN010000127">
    <property type="protein sequence ID" value="MDN3564992.1"/>
    <property type="molecule type" value="Genomic_DNA"/>
</dbReference>
<accession>A0ABT8A5G5</accession>
<dbReference type="SUPFAM" id="SSF48452">
    <property type="entry name" value="TPR-like"/>
    <property type="match status" value="1"/>
</dbReference>
<comment type="caution">
    <text evidence="3">The sequence shown here is derived from an EMBL/GenBank/DDBJ whole genome shotgun (WGS) entry which is preliminary data.</text>
</comment>
<dbReference type="InterPro" id="IPR011990">
    <property type="entry name" value="TPR-like_helical_dom_sf"/>
</dbReference>
<keyword evidence="1" id="KW-0812">Transmembrane</keyword>
<feature type="signal peptide" evidence="2">
    <location>
        <begin position="1"/>
        <end position="22"/>
    </location>
</feature>
<protein>
    <recommendedName>
        <fullName evidence="5">Tetratricopeptide repeat protein</fullName>
    </recommendedName>
</protein>
<sequence length="355" mass="37350">MSVASPAAALSLACLATTGAEAAVAWAAFDAALPATTLLASQAALSAVLLAGCGLLYRGGARSPPGLLLLLGSAAMGPAGTVGAVLALLLHRLFARRATPFAAWHAALFPEVEVSPVRALYERIVLRGAGPDARGGVAPFADIMALGTVAQKQLAISVIADEFRPAFALPLRAALNDAEPAIRVQAATAMARIENRFLECAIALEERRSERPEDPLSLLALARHHDAYAHTGLLDAGRAASEWRQALELYERVAALRPTDAGLEQARGRLLLRLGRPAEALQRLAPLVRQGAAPPEVLAWYLECLYRLGDRGALRRAAAELAPQIEGSALPFEVREAVRLWAAPDAATKEPSTCA</sequence>
<dbReference type="Gene3D" id="1.25.40.10">
    <property type="entry name" value="Tetratricopeptide repeat domain"/>
    <property type="match status" value="1"/>
</dbReference>
<evidence type="ECO:0000256" key="2">
    <source>
        <dbReference type="SAM" id="SignalP"/>
    </source>
</evidence>
<name>A0ABT8A5G5_9PROT</name>
<gene>
    <name evidence="3" type="ORF">QWZ14_11535</name>
</gene>
<keyword evidence="1" id="KW-1133">Transmembrane helix</keyword>
<reference evidence="4" key="1">
    <citation type="journal article" date="2019" name="Int. J. Syst. Evol. Microbiol.">
        <title>The Global Catalogue of Microorganisms (GCM) 10K type strain sequencing project: providing services to taxonomists for standard genome sequencing and annotation.</title>
        <authorList>
            <consortium name="The Broad Institute Genomics Platform"/>
            <consortium name="The Broad Institute Genome Sequencing Center for Infectious Disease"/>
            <person name="Wu L."/>
            <person name="Ma J."/>
        </authorList>
    </citation>
    <scope>NUCLEOTIDE SEQUENCE [LARGE SCALE GENOMIC DNA]</scope>
    <source>
        <strain evidence="4">CECT 7131</strain>
    </source>
</reference>
<dbReference type="Pfam" id="PF14559">
    <property type="entry name" value="TPR_19"/>
    <property type="match status" value="1"/>
</dbReference>
<feature type="transmembrane region" description="Helical" evidence="1">
    <location>
        <begin position="38"/>
        <end position="57"/>
    </location>
</feature>
<proteinExistence type="predicted"/>
<evidence type="ECO:0000313" key="4">
    <source>
        <dbReference type="Proteomes" id="UP001529369"/>
    </source>
</evidence>
<keyword evidence="2" id="KW-0732">Signal</keyword>
<keyword evidence="1" id="KW-0472">Membrane</keyword>
<dbReference type="Proteomes" id="UP001529369">
    <property type="component" value="Unassembled WGS sequence"/>
</dbReference>
<evidence type="ECO:0000313" key="3">
    <source>
        <dbReference type="EMBL" id="MDN3564992.1"/>
    </source>
</evidence>
<evidence type="ECO:0000256" key="1">
    <source>
        <dbReference type="SAM" id="Phobius"/>
    </source>
</evidence>
<evidence type="ECO:0008006" key="5">
    <source>
        <dbReference type="Google" id="ProtNLM"/>
    </source>
</evidence>